<organism evidence="11 12">
    <name type="scientific">Methanolobus halotolerans</name>
    <dbReference type="NCBI Taxonomy" id="2052935"/>
    <lineage>
        <taxon>Archaea</taxon>
        <taxon>Methanobacteriati</taxon>
        <taxon>Methanobacteriota</taxon>
        <taxon>Stenosarchaea group</taxon>
        <taxon>Methanomicrobia</taxon>
        <taxon>Methanosarcinales</taxon>
        <taxon>Methanosarcinaceae</taxon>
        <taxon>Methanolobus</taxon>
    </lineage>
</organism>
<keyword evidence="5 8" id="KW-0697">Rotamase</keyword>
<evidence type="ECO:0000256" key="3">
    <source>
        <dbReference type="ARBA" id="ARBA00006577"/>
    </source>
</evidence>
<evidence type="ECO:0000256" key="4">
    <source>
        <dbReference type="ARBA" id="ARBA00022490"/>
    </source>
</evidence>
<dbReference type="InterPro" id="IPR046357">
    <property type="entry name" value="PPIase_dom_sf"/>
</dbReference>
<dbReference type="GO" id="GO:0003755">
    <property type="term" value="F:peptidyl-prolyl cis-trans isomerase activity"/>
    <property type="evidence" value="ECO:0007669"/>
    <property type="project" value="UniProtKB-UniRule"/>
</dbReference>
<dbReference type="PANTHER" id="PTHR47861">
    <property type="entry name" value="FKBP-TYPE PEPTIDYL-PROLYL CIS-TRANS ISOMERASE SLYD"/>
    <property type="match status" value="1"/>
</dbReference>
<evidence type="ECO:0000256" key="5">
    <source>
        <dbReference type="ARBA" id="ARBA00023110"/>
    </source>
</evidence>
<dbReference type="PROSITE" id="PS50059">
    <property type="entry name" value="FKBP_PPIASE"/>
    <property type="match status" value="1"/>
</dbReference>
<evidence type="ECO:0000256" key="7">
    <source>
        <dbReference type="ARBA" id="ARBA00023235"/>
    </source>
</evidence>
<name>A0A4E0PT82_9EURY</name>
<keyword evidence="12" id="KW-1185">Reference proteome</keyword>
<comment type="similarity">
    <text evidence="3 9">Belongs to the FKBP-type PPIase family.</text>
</comment>
<evidence type="ECO:0000256" key="2">
    <source>
        <dbReference type="ARBA" id="ARBA00004496"/>
    </source>
</evidence>
<sequence length="141" mass="15639">MSIKDGDTIKIDYTGKLDDGSVFDSSEQHGEPLEFTVGANQVISGFEEAVRGMDEGDEKEFRIEPSEAYGEYNENLTQQVPKDIIQSNMDIEEGMMILVRTPDGREMPAKVAEVGDEQLTLDMNHPLAGKALNFNIRVVEA</sequence>
<dbReference type="SUPFAM" id="SSF54534">
    <property type="entry name" value="FKBP-like"/>
    <property type="match status" value="1"/>
</dbReference>
<feature type="domain" description="PPIase FKBP-type" evidence="10">
    <location>
        <begin position="6"/>
        <end position="83"/>
    </location>
</feature>
<dbReference type="Proteomes" id="UP000297295">
    <property type="component" value="Unassembled WGS sequence"/>
</dbReference>
<evidence type="ECO:0000313" key="12">
    <source>
        <dbReference type="Proteomes" id="UP000297295"/>
    </source>
</evidence>
<evidence type="ECO:0000256" key="9">
    <source>
        <dbReference type="RuleBase" id="RU003915"/>
    </source>
</evidence>
<accession>A0A4E0PT82</accession>
<evidence type="ECO:0000259" key="10">
    <source>
        <dbReference type="PROSITE" id="PS50059"/>
    </source>
</evidence>
<dbReference type="EMBL" id="PGGK01000014">
    <property type="protein sequence ID" value="TGC07516.1"/>
    <property type="molecule type" value="Genomic_DNA"/>
</dbReference>
<comment type="subcellular location">
    <subcellularLocation>
        <location evidence="2">Cytoplasm</location>
    </subcellularLocation>
</comment>
<protein>
    <recommendedName>
        <fullName evidence="9">Peptidyl-prolyl cis-trans isomerase</fullName>
        <ecNumber evidence="9">5.2.1.8</ecNumber>
    </recommendedName>
</protein>
<evidence type="ECO:0000256" key="8">
    <source>
        <dbReference type="PROSITE-ProRule" id="PRU00277"/>
    </source>
</evidence>
<keyword evidence="7 8" id="KW-0413">Isomerase</keyword>
<dbReference type="EC" id="5.2.1.8" evidence="9"/>
<keyword evidence="4" id="KW-0963">Cytoplasm</keyword>
<evidence type="ECO:0000256" key="6">
    <source>
        <dbReference type="ARBA" id="ARBA00023186"/>
    </source>
</evidence>
<dbReference type="Gene3D" id="3.10.50.40">
    <property type="match status" value="1"/>
</dbReference>
<comment type="catalytic activity">
    <reaction evidence="1 8 9">
        <text>[protein]-peptidylproline (omega=180) = [protein]-peptidylproline (omega=0)</text>
        <dbReference type="Rhea" id="RHEA:16237"/>
        <dbReference type="Rhea" id="RHEA-COMP:10747"/>
        <dbReference type="Rhea" id="RHEA-COMP:10748"/>
        <dbReference type="ChEBI" id="CHEBI:83833"/>
        <dbReference type="ChEBI" id="CHEBI:83834"/>
        <dbReference type="EC" id="5.2.1.8"/>
    </reaction>
</comment>
<reference evidence="11 12" key="1">
    <citation type="submission" date="2017-11" db="EMBL/GenBank/DDBJ databases">
        <title>Isolation and Characterization of Methanogenic Archaea from Saline Meromictic Lake at Siberia.</title>
        <authorList>
            <person name="Shen Y."/>
            <person name="Huang H.-H."/>
            <person name="Lai M.-C."/>
            <person name="Chen S.-C."/>
        </authorList>
    </citation>
    <scope>NUCLEOTIDE SEQUENCE [LARGE SCALE GENOMIC DNA]</scope>
    <source>
        <strain evidence="11 12">SY-01</strain>
    </source>
</reference>
<dbReference type="OrthoDB" id="8615at2157"/>
<dbReference type="GO" id="GO:0042026">
    <property type="term" value="P:protein refolding"/>
    <property type="evidence" value="ECO:0007669"/>
    <property type="project" value="UniProtKB-ARBA"/>
</dbReference>
<dbReference type="AlphaFoldDB" id="A0A4E0PT82"/>
<dbReference type="GO" id="GO:0005737">
    <property type="term" value="C:cytoplasm"/>
    <property type="evidence" value="ECO:0007669"/>
    <property type="project" value="UniProtKB-SubCell"/>
</dbReference>
<evidence type="ECO:0000313" key="11">
    <source>
        <dbReference type="EMBL" id="TGC07516.1"/>
    </source>
</evidence>
<dbReference type="InterPro" id="IPR001179">
    <property type="entry name" value="PPIase_FKBP_dom"/>
</dbReference>
<proteinExistence type="inferred from homology"/>
<keyword evidence="6" id="KW-0143">Chaperone</keyword>
<gene>
    <name evidence="11" type="ORF">CUN85_11045</name>
</gene>
<dbReference type="RefSeq" id="WP_135390363.1">
    <property type="nucleotide sequence ID" value="NZ_PGGK01000014.1"/>
</dbReference>
<comment type="caution">
    <text evidence="11">The sequence shown here is derived from an EMBL/GenBank/DDBJ whole genome shotgun (WGS) entry which is preliminary data.</text>
</comment>
<dbReference type="Pfam" id="PF00254">
    <property type="entry name" value="FKBP_C"/>
    <property type="match status" value="1"/>
</dbReference>
<evidence type="ECO:0000256" key="1">
    <source>
        <dbReference type="ARBA" id="ARBA00000971"/>
    </source>
</evidence>
<dbReference type="PANTHER" id="PTHR47861:SF3">
    <property type="entry name" value="FKBP-TYPE PEPTIDYL-PROLYL CIS-TRANS ISOMERASE SLYD"/>
    <property type="match status" value="1"/>
</dbReference>